<dbReference type="Proteomes" id="UP000565441">
    <property type="component" value="Unassembled WGS sequence"/>
</dbReference>
<comment type="caution">
    <text evidence="1">The sequence shown here is derived from an EMBL/GenBank/DDBJ whole genome shotgun (WGS) entry which is preliminary data.</text>
</comment>
<protein>
    <submittedName>
        <fullName evidence="1">Uncharacterized protein</fullName>
    </submittedName>
</protein>
<sequence length="122" mass="14125">MCNLQLQATDIFVGKDPVLSKLRKNISFSSSLVLRRQYWDKENVRKAYHGIRSLIEDALYALERPQAMHDALRNYHVSVLRRVHSQTGSEQDLHLPLHDTDDLVVGLVPVRGYIKCICVWVR</sequence>
<dbReference type="EMBL" id="JAACJP010000005">
    <property type="protein sequence ID" value="KAF5384103.1"/>
    <property type="molecule type" value="Genomic_DNA"/>
</dbReference>
<organism evidence="1 2">
    <name type="scientific">Tricholomella constricta</name>
    <dbReference type="NCBI Taxonomy" id="117010"/>
    <lineage>
        <taxon>Eukaryota</taxon>
        <taxon>Fungi</taxon>
        <taxon>Dikarya</taxon>
        <taxon>Basidiomycota</taxon>
        <taxon>Agaricomycotina</taxon>
        <taxon>Agaricomycetes</taxon>
        <taxon>Agaricomycetidae</taxon>
        <taxon>Agaricales</taxon>
        <taxon>Tricholomatineae</taxon>
        <taxon>Lyophyllaceae</taxon>
        <taxon>Tricholomella</taxon>
    </lineage>
</organism>
<dbReference type="AlphaFoldDB" id="A0A8H5HIS8"/>
<accession>A0A8H5HIS8</accession>
<gene>
    <name evidence="1" type="ORF">D9615_003343</name>
</gene>
<name>A0A8H5HIS8_9AGAR</name>
<reference evidence="1 2" key="1">
    <citation type="journal article" date="2020" name="ISME J.">
        <title>Uncovering the hidden diversity of litter-decomposition mechanisms in mushroom-forming fungi.</title>
        <authorList>
            <person name="Floudas D."/>
            <person name="Bentzer J."/>
            <person name="Ahren D."/>
            <person name="Johansson T."/>
            <person name="Persson P."/>
            <person name="Tunlid A."/>
        </authorList>
    </citation>
    <scope>NUCLEOTIDE SEQUENCE [LARGE SCALE GENOMIC DNA]</scope>
    <source>
        <strain evidence="1 2">CBS 661.87</strain>
    </source>
</reference>
<evidence type="ECO:0000313" key="2">
    <source>
        <dbReference type="Proteomes" id="UP000565441"/>
    </source>
</evidence>
<keyword evidence="2" id="KW-1185">Reference proteome</keyword>
<proteinExistence type="predicted"/>
<evidence type="ECO:0000313" key="1">
    <source>
        <dbReference type="EMBL" id="KAF5384103.1"/>
    </source>
</evidence>